<evidence type="ECO:0000313" key="1">
    <source>
        <dbReference type="EMBL" id="KAF5182825.1"/>
    </source>
</evidence>
<dbReference type="Proteomes" id="UP000554482">
    <property type="component" value="Unassembled WGS sequence"/>
</dbReference>
<accession>A0A7J6VF35</accession>
<reference evidence="1 2" key="1">
    <citation type="submission" date="2020-06" db="EMBL/GenBank/DDBJ databases">
        <title>Transcriptomic and genomic resources for Thalictrum thalictroides and T. hernandezii: Facilitating candidate gene discovery in an emerging model plant lineage.</title>
        <authorList>
            <person name="Arias T."/>
            <person name="Riano-Pachon D.M."/>
            <person name="Di Stilio V.S."/>
        </authorList>
    </citation>
    <scope>NUCLEOTIDE SEQUENCE [LARGE SCALE GENOMIC DNA]</scope>
    <source>
        <strain evidence="2">cv. WT478/WT964</strain>
        <tissue evidence="1">Leaves</tissue>
    </source>
</reference>
<keyword evidence="2" id="KW-1185">Reference proteome</keyword>
<dbReference type="OrthoDB" id="1997670at2759"/>
<sequence length="111" mass="12306">MASYELSNYHGTCFSPTNPDSVILDKIPLWICFDGLLLEHYNRITGGRVASAAGSVVSILPEDGLPKNNDGFRAKVRVDVNRPIKKGTYAESIERGDTWVAFRYPNLPALH</sequence>
<evidence type="ECO:0000313" key="2">
    <source>
        <dbReference type="Proteomes" id="UP000554482"/>
    </source>
</evidence>
<proteinExistence type="predicted"/>
<dbReference type="EMBL" id="JABWDY010034271">
    <property type="protein sequence ID" value="KAF5182825.1"/>
    <property type="molecule type" value="Genomic_DNA"/>
</dbReference>
<dbReference type="AlphaFoldDB" id="A0A7J6VF35"/>
<gene>
    <name evidence="1" type="ORF">FRX31_027588</name>
</gene>
<comment type="caution">
    <text evidence="1">The sequence shown here is derived from an EMBL/GenBank/DDBJ whole genome shotgun (WGS) entry which is preliminary data.</text>
</comment>
<protein>
    <submittedName>
        <fullName evidence="1">Uncharacterized protein</fullName>
    </submittedName>
</protein>
<feature type="non-terminal residue" evidence="1">
    <location>
        <position position="111"/>
    </location>
</feature>
<organism evidence="1 2">
    <name type="scientific">Thalictrum thalictroides</name>
    <name type="common">Rue-anemone</name>
    <name type="synonym">Anemone thalictroides</name>
    <dbReference type="NCBI Taxonomy" id="46969"/>
    <lineage>
        <taxon>Eukaryota</taxon>
        <taxon>Viridiplantae</taxon>
        <taxon>Streptophyta</taxon>
        <taxon>Embryophyta</taxon>
        <taxon>Tracheophyta</taxon>
        <taxon>Spermatophyta</taxon>
        <taxon>Magnoliopsida</taxon>
        <taxon>Ranunculales</taxon>
        <taxon>Ranunculaceae</taxon>
        <taxon>Thalictroideae</taxon>
        <taxon>Thalictrum</taxon>
    </lineage>
</organism>
<name>A0A7J6VF35_THATH</name>